<evidence type="ECO:0000256" key="7">
    <source>
        <dbReference type="RuleBase" id="RU362064"/>
    </source>
</evidence>
<evidence type="ECO:0000256" key="6">
    <source>
        <dbReference type="ARBA" id="ARBA00037937"/>
    </source>
</evidence>
<dbReference type="OrthoDB" id="5741235at2"/>
<keyword evidence="9" id="KW-0282">Flagellum</keyword>
<comment type="caution">
    <text evidence="9">The sequence shown here is derived from an EMBL/GenBank/DDBJ whole genome shotgun (WGS) entry which is preliminary data.</text>
</comment>
<keyword evidence="10" id="KW-1185">Reference proteome</keyword>
<organism evidence="9 10">
    <name type="scientific">Shewanella canadensis</name>
    <dbReference type="NCBI Taxonomy" id="271096"/>
    <lineage>
        <taxon>Bacteria</taxon>
        <taxon>Pseudomonadati</taxon>
        <taxon>Pseudomonadota</taxon>
        <taxon>Gammaproteobacteria</taxon>
        <taxon>Alteromonadales</taxon>
        <taxon>Shewanellaceae</taxon>
        <taxon>Shewanella</taxon>
    </lineage>
</organism>
<evidence type="ECO:0000256" key="8">
    <source>
        <dbReference type="SAM" id="SignalP"/>
    </source>
</evidence>
<keyword evidence="1 7" id="KW-1003">Cell membrane</keyword>
<evidence type="ECO:0000256" key="5">
    <source>
        <dbReference type="ARBA" id="ARBA00023143"/>
    </source>
</evidence>
<evidence type="ECO:0000256" key="4">
    <source>
        <dbReference type="ARBA" id="ARBA00023136"/>
    </source>
</evidence>
<evidence type="ECO:0000256" key="1">
    <source>
        <dbReference type="ARBA" id="ARBA00022475"/>
    </source>
</evidence>
<keyword evidence="5 7" id="KW-0975">Bacterial flagellum</keyword>
<evidence type="ECO:0000313" key="9">
    <source>
        <dbReference type="EMBL" id="RTR39348.1"/>
    </source>
</evidence>
<name>A0A3S0J742_9GAMM</name>
<protein>
    <recommendedName>
        <fullName evidence="7">Flagellar protein</fullName>
    </recommendedName>
</protein>
<dbReference type="Pfam" id="PF04347">
    <property type="entry name" value="FliO"/>
    <property type="match status" value="1"/>
</dbReference>
<evidence type="ECO:0000313" key="10">
    <source>
        <dbReference type="Proteomes" id="UP000267448"/>
    </source>
</evidence>
<feature type="chain" id="PRO_5018574322" description="Flagellar protein" evidence="8">
    <location>
        <begin position="20"/>
        <end position="125"/>
    </location>
</feature>
<feature type="signal peptide" evidence="8">
    <location>
        <begin position="1"/>
        <end position="19"/>
    </location>
</feature>
<dbReference type="InterPro" id="IPR022781">
    <property type="entry name" value="Flagellar_biosynth_FliO"/>
</dbReference>
<dbReference type="PANTHER" id="PTHR38766:SF1">
    <property type="entry name" value="FLAGELLAR PROTEIN FLIO"/>
    <property type="match status" value="1"/>
</dbReference>
<dbReference type="GO" id="GO:0005886">
    <property type="term" value="C:plasma membrane"/>
    <property type="evidence" value="ECO:0007669"/>
    <property type="project" value="UniProtKB-SubCell"/>
</dbReference>
<dbReference type="GO" id="GO:0009425">
    <property type="term" value="C:bacterial-type flagellum basal body"/>
    <property type="evidence" value="ECO:0007669"/>
    <property type="project" value="UniProtKB-SubCell"/>
</dbReference>
<dbReference type="NCBIfam" id="TIGR03500">
    <property type="entry name" value="FliO_TIGR"/>
    <property type="match status" value="1"/>
</dbReference>
<comment type="subcellular location">
    <subcellularLocation>
        <location evidence="7">Cell membrane</location>
    </subcellularLocation>
    <subcellularLocation>
        <location evidence="7">Bacterial flagellum basal body</location>
    </subcellularLocation>
</comment>
<proteinExistence type="inferred from homology"/>
<evidence type="ECO:0000256" key="2">
    <source>
        <dbReference type="ARBA" id="ARBA00022692"/>
    </source>
</evidence>
<dbReference type="GO" id="GO:0044781">
    <property type="term" value="P:bacterial-type flagellum organization"/>
    <property type="evidence" value="ECO:0007669"/>
    <property type="project" value="UniProtKB-UniRule"/>
</dbReference>
<keyword evidence="8" id="KW-0732">Signal</keyword>
<keyword evidence="2 7" id="KW-0812">Transmembrane</keyword>
<comment type="similarity">
    <text evidence="6 7">Belongs to the FliO/MopB family.</text>
</comment>
<dbReference type="InterPro" id="IPR052205">
    <property type="entry name" value="FliO/MopB"/>
</dbReference>
<keyword evidence="9" id="KW-0966">Cell projection</keyword>
<dbReference type="PANTHER" id="PTHR38766">
    <property type="entry name" value="FLAGELLAR PROTEIN FLIO"/>
    <property type="match status" value="1"/>
</dbReference>
<evidence type="ECO:0000256" key="3">
    <source>
        <dbReference type="ARBA" id="ARBA00022989"/>
    </source>
</evidence>
<keyword evidence="9" id="KW-0969">Cilium</keyword>
<dbReference type="Proteomes" id="UP000267448">
    <property type="component" value="Unassembled WGS sequence"/>
</dbReference>
<dbReference type="AlphaFoldDB" id="A0A3S0J742"/>
<accession>A0A3S0J742</accession>
<keyword evidence="4 7" id="KW-0472">Membrane</keyword>
<sequence>MIISMLAAGAATTATVASAVEKDSAMATLANMLGGLIVVLILIFVLAYIVRRFNLVPASSNVLKVVAATSLGQREKVVLVEVDGQQYLLGVTSQQVNLIDKLETVVNTEMDSFASRLLQAKSKQS</sequence>
<keyword evidence="3 7" id="KW-1133">Transmembrane helix</keyword>
<gene>
    <name evidence="9" type="primary">fliO</name>
    <name evidence="9" type="ORF">EKG38_10595</name>
</gene>
<reference evidence="9 10" key="1">
    <citation type="submission" date="2018-12" db="EMBL/GenBank/DDBJ databases">
        <authorList>
            <person name="Yu L."/>
        </authorList>
    </citation>
    <scope>NUCLEOTIDE SEQUENCE [LARGE SCALE GENOMIC DNA]</scope>
    <source>
        <strain evidence="9 10">HAW-EB2</strain>
    </source>
</reference>
<dbReference type="EMBL" id="RXNU01000004">
    <property type="protein sequence ID" value="RTR39348.1"/>
    <property type="molecule type" value="Genomic_DNA"/>
</dbReference>
<feature type="transmembrane region" description="Helical" evidence="7">
    <location>
        <begin position="29"/>
        <end position="50"/>
    </location>
</feature>